<accession>A0A194WDB3</accession>
<dbReference type="InterPro" id="IPR021822">
    <property type="entry name" value="DUF3405"/>
</dbReference>
<evidence type="ECO:0000313" key="3">
    <source>
        <dbReference type="Proteomes" id="UP000078559"/>
    </source>
</evidence>
<proteinExistence type="predicted"/>
<dbReference type="PANTHER" id="PTHR36205">
    <property type="entry name" value="CHROMOSOME 19, WHOLE GENOME SHOTGUN SEQUENCE"/>
    <property type="match status" value="1"/>
</dbReference>
<sequence length="788" mass="90178">MLGEKTAAILFDPPPSREARFRAGSVTMLRQSRRLLWRSRGLVYSALASVTVCWFLLSASSGNYSVVPWTVDMSGTAMGYGSGGFMAGSRRKGKARSKDYDDKKNQWLFSKEYNDTGLYVAIEHHPRESWAAMEGLMGFNRLPGTGAIYGNTISTLTDKDKVRAETDAKLTLDESASFTDEPHYFFDPYPDYNSEEWRSEHRADLVPCEGPLGEVKDIKVFKGHPENWPEPAFGSFDLFDIDPNLCYERDTRLGQYGLQLQWDRPSHMLDWTKVHWGTLQQECADRNKARFDKSRIPTDHVATAEELSTTGADEAAANAADELRKQRQAQRLKRRDTMEARVTGERNSSLPAVRPENPPESRTAILLRSYTGKRYSDNEKHVIRSLISEMSLRTGGEYQVYLLVQVKDSLEDLALWDAETYKYVLQTQVPKEFHDIAILWGSYEVQGIYPLLDPLDAATVHNAQWLSVQKFSQEHPEFDYVWNWEMDSRLIGHHYDVLTKIINFAKKQPRKGQWERNERFYIPSYHGDYDTAYRKLVEKASGKDTIWGPPELPFIIPVGPKPPVASPDEDNYEWGVGEEADLITLSPMFDPLESNWILRDQVWQYNDTTHNSTQLPRRATIVTQSRLSKRLIDAMSAENLRGNHVGSEMAANTVALLHGLKAVYAPMPVYMDRPWKPEQLQKWFNPGPGGTSGGPGCAMGWGREHRFQGSTWYYRAGPPQRLYNNWMGYEDTGIGGRVWENAHGRPCLPAMFLHPIKDIAPTWYGYASQSDLPYNWWEVFKDEDEEEK</sequence>
<reference evidence="2" key="1">
    <citation type="submission" date="2014-12" db="EMBL/GenBank/DDBJ databases">
        <title>Genome Sequence of Valsa Canker Pathogens Uncovers a Specific Adaption of Colonization on Woody Bark.</title>
        <authorList>
            <person name="Yin Z."/>
            <person name="Liu H."/>
            <person name="Gao X."/>
            <person name="Li Z."/>
            <person name="Song N."/>
            <person name="Ke X."/>
            <person name="Dai Q."/>
            <person name="Wu Y."/>
            <person name="Sun Y."/>
            <person name="Xu J.-R."/>
            <person name="Kang Z.K."/>
            <person name="Wang L."/>
            <person name="Huang L."/>
        </authorList>
    </citation>
    <scope>NUCLEOTIDE SEQUENCE [LARGE SCALE GENOMIC DNA]</scope>
    <source>
        <strain evidence="2">03-8</strain>
    </source>
</reference>
<dbReference type="Pfam" id="PF11885">
    <property type="entry name" value="DUF3405"/>
    <property type="match status" value="1"/>
</dbReference>
<gene>
    <name evidence="2" type="ORF">VM1G_09925</name>
</gene>
<feature type="compositionally biased region" description="Basic and acidic residues" evidence="1">
    <location>
        <begin position="335"/>
        <end position="344"/>
    </location>
</feature>
<dbReference type="OrthoDB" id="3353407at2759"/>
<evidence type="ECO:0000313" key="2">
    <source>
        <dbReference type="EMBL" id="KUI74125.1"/>
    </source>
</evidence>
<feature type="region of interest" description="Disordered" evidence="1">
    <location>
        <begin position="334"/>
        <end position="359"/>
    </location>
</feature>
<keyword evidence="3" id="KW-1185">Reference proteome</keyword>
<dbReference type="PANTHER" id="PTHR36205:SF2">
    <property type="entry name" value="MAJOR FACILITATOR SUPERFAMILY TRANSPORTER"/>
    <property type="match status" value="1"/>
</dbReference>
<name>A0A194WDB3_CYTMA</name>
<dbReference type="EMBL" id="CM003109">
    <property type="protein sequence ID" value="KUI74125.1"/>
    <property type="molecule type" value="Genomic_DNA"/>
</dbReference>
<organism evidence="2 3">
    <name type="scientific">Cytospora mali</name>
    <name type="common">Apple Valsa canker fungus</name>
    <name type="synonym">Valsa mali</name>
    <dbReference type="NCBI Taxonomy" id="578113"/>
    <lineage>
        <taxon>Eukaryota</taxon>
        <taxon>Fungi</taxon>
        <taxon>Dikarya</taxon>
        <taxon>Ascomycota</taxon>
        <taxon>Pezizomycotina</taxon>
        <taxon>Sordariomycetes</taxon>
        <taxon>Sordariomycetidae</taxon>
        <taxon>Diaporthales</taxon>
        <taxon>Cytosporaceae</taxon>
        <taxon>Cytospora</taxon>
    </lineage>
</organism>
<dbReference type="Proteomes" id="UP000078559">
    <property type="component" value="Chromosome 12"/>
</dbReference>
<dbReference type="AlphaFoldDB" id="A0A194WDB3"/>
<protein>
    <submittedName>
        <fullName evidence="2">Uncharacterized protein</fullName>
    </submittedName>
</protein>
<evidence type="ECO:0000256" key="1">
    <source>
        <dbReference type="SAM" id="MobiDB-lite"/>
    </source>
</evidence>